<protein>
    <recommendedName>
        <fullName evidence="4">F-box domain-containing protein</fullName>
    </recommendedName>
</protein>
<proteinExistence type="predicted"/>
<organism evidence="2 3">
    <name type="scientific">Ephemerocybe angulata</name>
    <dbReference type="NCBI Taxonomy" id="980116"/>
    <lineage>
        <taxon>Eukaryota</taxon>
        <taxon>Fungi</taxon>
        <taxon>Dikarya</taxon>
        <taxon>Basidiomycota</taxon>
        <taxon>Agaricomycotina</taxon>
        <taxon>Agaricomycetes</taxon>
        <taxon>Agaricomycetidae</taxon>
        <taxon>Agaricales</taxon>
        <taxon>Agaricineae</taxon>
        <taxon>Psathyrellaceae</taxon>
        <taxon>Ephemerocybe</taxon>
    </lineage>
</organism>
<dbReference type="Proteomes" id="UP000541558">
    <property type="component" value="Unassembled WGS sequence"/>
</dbReference>
<name>A0A8H5CBP0_9AGAR</name>
<gene>
    <name evidence="2" type="ORF">D9611_013343</name>
</gene>
<feature type="compositionally biased region" description="Basic and acidic residues" evidence="1">
    <location>
        <begin position="195"/>
        <end position="205"/>
    </location>
</feature>
<evidence type="ECO:0000256" key="1">
    <source>
        <dbReference type="SAM" id="MobiDB-lite"/>
    </source>
</evidence>
<dbReference type="AlphaFoldDB" id="A0A8H5CBP0"/>
<sequence>MARNEPKKVRTKAPSKKLDRAPKPVAKPEAVSMGNTEAQTRKKAKATWEIGGDGVNPCYVASIPPEVLDMVIKLLITNAPPTQSKRGLKVDRTVHAAFTYPPVDKVAHRKLRSVCRTWAKAIDATHREVHFDGDRAPGPMFDWNEDMEEEEIRVSALIDGNANEVIAGEVRRTRLDLERIPAGVPVSLTLIKPRYDADPEPKSSTREGAGFMRPGVTDMVNSVHKRDISTLTIHDDCDTAWVQRLLDDEEEEPDRLWQDRDLAQAIAIMKNFHDVYEKMRAIHPPKPYQTRRQTALAKKEDEKVWKKLHTLRLMFTQDRQPPNPVFIKLSPHNFPALRRVELHIHKEEPLHLWVLPYSQLTHLTIGHDGPSNFILLAILKLARLSLESLTVRAASEYANYSKYKYERQDPCIDFPKLQVLRVCTKTNQEALEQFLDALTCRNLQTFDIRTDYSSHGAGSLTPAVKFIKRSGCTLRKLYIDTHDHLSLSDDAALEVLMKEHSDALEVFHFHGSLCDFDWLDDLTAPRLRELDFICFGINERVLHPSAFVNDLPKEPDAADFALRLLRWVKEWTTGGFGGLLDPQHSQSRHRQSQLAVRFCAAPDDFGYLLFYDHGSAGRLSAVSPPQAVEAMQDELVGAGMKIDVEWWINKWNVSAYNAARVSGKEKIEAKQ</sequence>
<accession>A0A8H5CBP0</accession>
<dbReference type="OrthoDB" id="3075996at2759"/>
<comment type="caution">
    <text evidence="2">The sequence shown here is derived from an EMBL/GenBank/DDBJ whole genome shotgun (WGS) entry which is preliminary data.</text>
</comment>
<keyword evidence="3" id="KW-1185">Reference proteome</keyword>
<dbReference type="EMBL" id="JAACJK010000011">
    <property type="protein sequence ID" value="KAF5338751.1"/>
    <property type="molecule type" value="Genomic_DNA"/>
</dbReference>
<reference evidence="2 3" key="1">
    <citation type="journal article" date="2020" name="ISME J.">
        <title>Uncovering the hidden diversity of litter-decomposition mechanisms in mushroom-forming fungi.</title>
        <authorList>
            <person name="Floudas D."/>
            <person name="Bentzer J."/>
            <person name="Ahren D."/>
            <person name="Johansson T."/>
            <person name="Persson P."/>
            <person name="Tunlid A."/>
        </authorList>
    </citation>
    <scope>NUCLEOTIDE SEQUENCE [LARGE SCALE GENOMIC DNA]</scope>
    <source>
        <strain evidence="2 3">CBS 175.51</strain>
    </source>
</reference>
<feature type="region of interest" description="Disordered" evidence="1">
    <location>
        <begin position="1"/>
        <end position="40"/>
    </location>
</feature>
<evidence type="ECO:0008006" key="4">
    <source>
        <dbReference type="Google" id="ProtNLM"/>
    </source>
</evidence>
<feature type="region of interest" description="Disordered" evidence="1">
    <location>
        <begin position="195"/>
        <end position="214"/>
    </location>
</feature>
<evidence type="ECO:0000313" key="3">
    <source>
        <dbReference type="Proteomes" id="UP000541558"/>
    </source>
</evidence>
<evidence type="ECO:0000313" key="2">
    <source>
        <dbReference type="EMBL" id="KAF5338751.1"/>
    </source>
</evidence>